<dbReference type="PANTHER" id="PTHR43649">
    <property type="entry name" value="ARABINOSE-BINDING PROTEIN-RELATED"/>
    <property type="match status" value="1"/>
</dbReference>
<dbReference type="Gene3D" id="3.40.190.10">
    <property type="entry name" value="Periplasmic binding protein-like II"/>
    <property type="match status" value="2"/>
</dbReference>
<gene>
    <name evidence="1" type="ORF">F4Y42_09860</name>
</gene>
<protein>
    <submittedName>
        <fullName evidence="1">Extracellular solute-binding protein</fullName>
    </submittedName>
</protein>
<sequence length="488" mass="54201">MAALRSCMTLCTSKDSSSQTNPLLVLPSNPRGEIVMTKTTRRDFLQKASFVTAGGLLAACAAPMAPAAEGDGEMAVSQEMLELRVGSIAGIVTEGLQAQADLYMEENPHISVTIDVLADEQYQQAFLLFSSDDTPDVSWFQCVPANRFNDMVTSQILVPFDDLYEQEGWFDAYPEGIVDFQRQPDGHFYSATSSVVWTPYTYYNKEIFDEIGATPPETWDDLYEMSAEFRAAGYQPLAVDYNMGIQSHFSDGMQLRSWSRDQYNCMPILWRGDRPADCNEYSWTDPDSIRIYEYIQAMVDNGVFVDGVTGLTDYQNGRSLFTTGKTAMWQTGSWDGGSAGLTRDVEFEVGYFYYPEIRPERTGKVGAWVPDGLIVPKSGSNIEAALEFVAWAYRLPQASLYAQTAGIPHGRADIPAEVYAEILSEMQLAFLEDNNKYGTPALFEASSSQPYQQATVKSVDQMMAGGLTPEEAGAWMQEKTVEIQAEQS</sequence>
<comment type="caution">
    <text evidence="1">The sequence shown here is derived from an EMBL/GenBank/DDBJ whole genome shotgun (WGS) entry which is preliminary data.</text>
</comment>
<dbReference type="InterPro" id="IPR019546">
    <property type="entry name" value="TAT_signal_bac_arc"/>
</dbReference>
<evidence type="ECO:0000313" key="1">
    <source>
        <dbReference type="EMBL" id="MXY93741.1"/>
    </source>
</evidence>
<dbReference type="NCBIfam" id="TIGR01409">
    <property type="entry name" value="TAT_signal_seq"/>
    <property type="match status" value="1"/>
</dbReference>
<organism evidence="1">
    <name type="scientific">Caldilineaceae bacterium SB0664_bin_27</name>
    <dbReference type="NCBI Taxonomy" id="2605260"/>
    <lineage>
        <taxon>Bacteria</taxon>
        <taxon>Bacillati</taxon>
        <taxon>Chloroflexota</taxon>
        <taxon>Caldilineae</taxon>
        <taxon>Caldilineales</taxon>
        <taxon>Caldilineaceae</taxon>
    </lineage>
</organism>
<proteinExistence type="predicted"/>
<accession>A0A6B0YTT5</accession>
<dbReference type="InterPro" id="IPR050490">
    <property type="entry name" value="Bact_solute-bd_prot1"/>
</dbReference>
<dbReference type="SUPFAM" id="SSF53850">
    <property type="entry name" value="Periplasmic binding protein-like II"/>
    <property type="match status" value="1"/>
</dbReference>
<dbReference type="EMBL" id="VXRG01000083">
    <property type="protein sequence ID" value="MXY93741.1"/>
    <property type="molecule type" value="Genomic_DNA"/>
</dbReference>
<dbReference type="PANTHER" id="PTHR43649:SF12">
    <property type="entry name" value="DIACETYLCHITOBIOSE BINDING PROTEIN DASA"/>
    <property type="match status" value="1"/>
</dbReference>
<name>A0A6B0YTT5_9CHLR</name>
<reference evidence="1" key="1">
    <citation type="submission" date="2019-09" db="EMBL/GenBank/DDBJ databases">
        <title>Characterisation of the sponge microbiome using genome-centric metagenomics.</title>
        <authorList>
            <person name="Engelberts J.P."/>
            <person name="Robbins S.J."/>
            <person name="De Goeij J.M."/>
            <person name="Aranda M."/>
            <person name="Bell S.C."/>
            <person name="Webster N.S."/>
        </authorList>
    </citation>
    <scope>NUCLEOTIDE SEQUENCE</scope>
    <source>
        <strain evidence="1">SB0664_bin_27</strain>
    </source>
</reference>
<dbReference type="InterPro" id="IPR006311">
    <property type="entry name" value="TAT_signal"/>
</dbReference>
<dbReference type="PROSITE" id="PS51318">
    <property type="entry name" value="TAT"/>
    <property type="match status" value="1"/>
</dbReference>
<dbReference type="AlphaFoldDB" id="A0A6B0YTT5"/>
<dbReference type="InterPro" id="IPR006059">
    <property type="entry name" value="SBP"/>
</dbReference>
<dbReference type="Pfam" id="PF01547">
    <property type="entry name" value="SBP_bac_1"/>
    <property type="match status" value="1"/>
</dbReference>